<dbReference type="Proteomes" id="UP001597534">
    <property type="component" value="Unassembled WGS sequence"/>
</dbReference>
<gene>
    <name evidence="2" type="ORF">ACFS5J_00460</name>
</gene>
<keyword evidence="1" id="KW-0812">Transmembrane</keyword>
<keyword evidence="1" id="KW-0472">Membrane</keyword>
<sequence length="136" mass="15781">MNMKPFDLHNKPKIETGFKVPDNYFENFEAKMLTQISAKETKVVSIFHRKQLWISSIAAVLLVIIALPVYFNLAKKSSLDENALEYYLTNEYSTYELVDKLSDEDISNLESAITINDEVVEEYLINTPNLDYYINE</sequence>
<accession>A0ABW5YHI6</accession>
<proteinExistence type="predicted"/>
<evidence type="ECO:0000256" key="1">
    <source>
        <dbReference type="SAM" id="Phobius"/>
    </source>
</evidence>
<organism evidence="2 3">
    <name type="scientific">Flavobacterium chuncheonense</name>
    <dbReference type="NCBI Taxonomy" id="2026653"/>
    <lineage>
        <taxon>Bacteria</taxon>
        <taxon>Pseudomonadati</taxon>
        <taxon>Bacteroidota</taxon>
        <taxon>Flavobacteriia</taxon>
        <taxon>Flavobacteriales</taxon>
        <taxon>Flavobacteriaceae</taxon>
        <taxon>Flavobacterium</taxon>
    </lineage>
</organism>
<dbReference type="RefSeq" id="WP_379809928.1">
    <property type="nucleotide sequence ID" value="NZ_JBHUPC010000006.1"/>
</dbReference>
<keyword evidence="3" id="KW-1185">Reference proteome</keyword>
<evidence type="ECO:0000313" key="2">
    <source>
        <dbReference type="EMBL" id="MFD2890489.1"/>
    </source>
</evidence>
<protein>
    <submittedName>
        <fullName evidence="2">Uncharacterized protein</fullName>
    </submittedName>
</protein>
<keyword evidence="1" id="KW-1133">Transmembrane helix</keyword>
<name>A0ABW5YHI6_9FLAO</name>
<feature type="transmembrane region" description="Helical" evidence="1">
    <location>
        <begin position="52"/>
        <end position="71"/>
    </location>
</feature>
<comment type="caution">
    <text evidence="2">The sequence shown here is derived from an EMBL/GenBank/DDBJ whole genome shotgun (WGS) entry which is preliminary data.</text>
</comment>
<dbReference type="EMBL" id="JBHUPC010000006">
    <property type="protein sequence ID" value="MFD2890489.1"/>
    <property type="molecule type" value="Genomic_DNA"/>
</dbReference>
<reference evidence="3" key="1">
    <citation type="journal article" date="2019" name="Int. J. Syst. Evol. Microbiol.">
        <title>The Global Catalogue of Microorganisms (GCM) 10K type strain sequencing project: providing services to taxonomists for standard genome sequencing and annotation.</title>
        <authorList>
            <consortium name="The Broad Institute Genomics Platform"/>
            <consortium name="The Broad Institute Genome Sequencing Center for Infectious Disease"/>
            <person name="Wu L."/>
            <person name="Ma J."/>
        </authorList>
    </citation>
    <scope>NUCLEOTIDE SEQUENCE [LARGE SCALE GENOMIC DNA]</scope>
    <source>
        <strain evidence="3">KCTC 22671</strain>
    </source>
</reference>
<evidence type="ECO:0000313" key="3">
    <source>
        <dbReference type="Proteomes" id="UP001597534"/>
    </source>
</evidence>